<comment type="caution">
    <text evidence="1">The sequence shown here is derived from an EMBL/GenBank/DDBJ whole genome shotgun (WGS) entry which is preliminary data.</text>
</comment>
<proteinExistence type="predicted"/>
<dbReference type="Pfam" id="PF12787">
    <property type="entry name" value="EcsC"/>
    <property type="match status" value="1"/>
</dbReference>
<dbReference type="AlphaFoldDB" id="A0A4R4JY00"/>
<dbReference type="OrthoDB" id="1705901at2"/>
<dbReference type="RefSeq" id="WP_132122004.1">
    <property type="nucleotide sequence ID" value="NZ_SMJU01000020.1"/>
</dbReference>
<dbReference type="InterPro" id="IPR024787">
    <property type="entry name" value="EcsC"/>
</dbReference>
<dbReference type="Proteomes" id="UP000295706">
    <property type="component" value="Unassembled WGS sequence"/>
</dbReference>
<dbReference type="PANTHER" id="PTHR41260:SF1">
    <property type="entry name" value="PROTEIN ECSC"/>
    <property type="match status" value="1"/>
</dbReference>
<evidence type="ECO:0000313" key="2">
    <source>
        <dbReference type="Proteomes" id="UP000295706"/>
    </source>
</evidence>
<organism evidence="1 2">
    <name type="scientific">Arundinibacter roseus</name>
    <dbReference type="NCBI Taxonomy" id="2070510"/>
    <lineage>
        <taxon>Bacteria</taxon>
        <taxon>Pseudomonadati</taxon>
        <taxon>Bacteroidota</taxon>
        <taxon>Cytophagia</taxon>
        <taxon>Cytophagales</taxon>
        <taxon>Spirosomataceae</taxon>
        <taxon>Arundinibacter</taxon>
    </lineage>
</organism>
<dbReference type="EMBL" id="SMJU01000020">
    <property type="protein sequence ID" value="TDB59573.1"/>
    <property type="molecule type" value="Genomic_DNA"/>
</dbReference>
<name>A0A4R4JY00_9BACT</name>
<accession>A0A4R4JY00</accession>
<dbReference type="PANTHER" id="PTHR41260">
    <property type="entry name" value="PROTEIN ECSC"/>
    <property type="match status" value="1"/>
</dbReference>
<sequence>MTLYEQIIQQELQQWQQKIQKPPSAGNRLAKNIQSRINRFIPEKIHQAVTATIKQMTRGVLYGAGFTTRMPATDLPLQSREVVVKERIGFYKKTGATEGALTGAGGFWLAVADFPLLLGIKMKMPFEIAALYGHPIDDYRERLFILHVFQLAFSSQERRREVYRLMENWDEQSKQLPEDIHQFDWLTFQLEYRDYIDLAKMAQLIPGVGAAVGLVVNYRLINSLGTTAMNAYRMRWLAARSKEEKLLPPPDKELPGAQTKLSLMQIF</sequence>
<reference evidence="1 2" key="1">
    <citation type="submission" date="2019-02" db="EMBL/GenBank/DDBJ databases">
        <title>Arundinibacter roseus gen. nov., sp. nov., a new member of the family Cytophagaceae.</title>
        <authorList>
            <person name="Szuroczki S."/>
            <person name="Khayer B."/>
            <person name="Sproer C."/>
            <person name="Toumi M."/>
            <person name="Szabo A."/>
            <person name="Felfoldi T."/>
            <person name="Schumann P."/>
            <person name="Toth E."/>
        </authorList>
    </citation>
    <scope>NUCLEOTIDE SEQUENCE [LARGE SCALE GENOMIC DNA]</scope>
    <source>
        <strain evidence="1 2">DMA-k-7a</strain>
    </source>
</reference>
<protein>
    <submittedName>
        <fullName evidence="1">EcsC family protein</fullName>
    </submittedName>
</protein>
<evidence type="ECO:0000313" key="1">
    <source>
        <dbReference type="EMBL" id="TDB59573.1"/>
    </source>
</evidence>
<gene>
    <name evidence="1" type="ORF">EZE20_22420</name>
</gene>
<keyword evidence="2" id="KW-1185">Reference proteome</keyword>